<accession>A0A8I3AFN7</accession>
<feature type="compositionally biased region" description="Polar residues" evidence="1">
    <location>
        <begin position="55"/>
        <end position="66"/>
    </location>
</feature>
<name>A0A8I3AFN7_9AGAM</name>
<sequence>MVEGPITSPPTANHTQHLEILEVDAAPHVDIEKAEDTFNELARQLSRHSVRIDQSKQTSRTASTVYSGDLEKGDEADGPFDLREYLTSSNDANQTAGIKHKHVGVTWEDLEVNVIGGTDHKASASLLLLADGIPQLS</sequence>
<feature type="compositionally biased region" description="Basic and acidic residues" evidence="1">
    <location>
        <begin position="69"/>
        <end position="78"/>
    </location>
</feature>
<protein>
    <recommendedName>
        <fullName evidence="2">Pleiotropic ABC efflux transporter N-terminal domain-containing protein</fullName>
    </recommendedName>
</protein>
<feature type="region of interest" description="Disordered" evidence="1">
    <location>
        <begin position="49"/>
        <end position="78"/>
    </location>
</feature>
<evidence type="ECO:0000259" key="2">
    <source>
        <dbReference type="Pfam" id="PF14510"/>
    </source>
</evidence>
<dbReference type="InterPro" id="IPR029481">
    <property type="entry name" value="ABC_trans_N"/>
</dbReference>
<keyword evidence="4" id="KW-1185">Reference proteome</keyword>
<feature type="domain" description="Pleiotropic ABC efflux transporter N-terminal" evidence="2">
    <location>
        <begin position="40"/>
        <end position="114"/>
    </location>
</feature>
<evidence type="ECO:0000256" key="1">
    <source>
        <dbReference type="SAM" id="MobiDB-lite"/>
    </source>
</evidence>
<dbReference type="EMBL" id="JAGFBS010000002">
    <property type="protein sequence ID" value="KAG6380661.1"/>
    <property type="molecule type" value="Genomic_DNA"/>
</dbReference>
<dbReference type="Proteomes" id="UP000683000">
    <property type="component" value="Unassembled WGS sequence"/>
</dbReference>
<evidence type="ECO:0000313" key="4">
    <source>
        <dbReference type="Proteomes" id="UP000683000"/>
    </source>
</evidence>
<dbReference type="AlphaFoldDB" id="A0A8I3AFN7"/>
<reference evidence="3" key="1">
    <citation type="submission" date="2021-03" db="EMBL/GenBank/DDBJ databases">
        <title>Evolutionary innovations through gain and loss of genes in the ectomycorrhizal Boletales.</title>
        <authorList>
            <person name="Wu G."/>
            <person name="Miyauchi S."/>
            <person name="Morin E."/>
            <person name="Yang Z.-L."/>
            <person name="Xu J."/>
            <person name="Martin F.M."/>
        </authorList>
    </citation>
    <scope>NUCLEOTIDE SEQUENCE</scope>
    <source>
        <strain evidence="3">BR01</strain>
    </source>
</reference>
<proteinExistence type="predicted"/>
<dbReference type="Pfam" id="PF14510">
    <property type="entry name" value="ABC_trans_N"/>
    <property type="match status" value="1"/>
</dbReference>
<gene>
    <name evidence="3" type="ORF">JVT61DRAFT_5032</name>
</gene>
<organism evidence="3 4">
    <name type="scientific">Boletus reticuloceps</name>
    <dbReference type="NCBI Taxonomy" id="495285"/>
    <lineage>
        <taxon>Eukaryota</taxon>
        <taxon>Fungi</taxon>
        <taxon>Dikarya</taxon>
        <taxon>Basidiomycota</taxon>
        <taxon>Agaricomycotina</taxon>
        <taxon>Agaricomycetes</taxon>
        <taxon>Agaricomycetidae</taxon>
        <taxon>Boletales</taxon>
        <taxon>Boletineae</taxon>
        <taxon>Boletaceae</taxon>
        <taxon>Boletoideae</taxon>
        <taxon>Boletus</taxon>
    </lineage>
</organism>
<comment type="caution">
    <text evidence="3">The sequence shown here is derived from an EMBL/GenBank/DDBJ whole genome shotgun (WGS) entry which is preliminary data.</text>
</comment>
<evidence type="ECO:0000313" key="3">
    <source>
        <dbReference type="EMBL" id="KAG6380661.1"/>
    </source>
</evidence>
<dbReference type="OrthoDB" id="245989at2759"/>